<dbReference type="SUPFAM" id="SSF159713">
    <property type="entry name" value="Dhaf3308-like"/>
    <property type="match status" value="1"/>
</dbReference>
<evidence type="ECO:0000313" key="3">
    <source>
        <dbReference type="EMBL" id="ASI99550.1"/>
    </source>
</evidence>
<dbReference type="Pfam" id="PF13938">
    <property type="entry name" value="DUF4213"/>
    <property type="match status" value="1"/>
</dbReference>
<evidence type="ECO:0008006" key="5">
    <source>
        <dbReference type="Google" id="ProtNLM"/>
    </source>
</evidence>
<reference evidence="3 4" key="1">
    <citation type="submission" date="2016-03" db="EMBL/GenBank/DDBJ databases">
        <title>Complete genome sequence of Thermococcus celer.</title>
        <authorList>
            <person name="Oger P.M."/>
        </authorList>
    </citation>
    <scope>NUCLEOTIDE SEQUENCE [LARGE SCALE GENOMIC DNA]</scope>
    <source>
        <strain evidence="3 4">Vu 13</strain>
    </source>
</reference>
<evidence type="ECO:0000259" key="2">
    <source>
        <dbReference type="Pfam" id="PF13938"/>
    </source>
</evidence>
<proteinExistence type="predicted"/>
<evidence type="ECO:0000313" key="4">
    <source>
        <dbReference type="Proteomes" id="UP000197156"/>
    </source>
</evidence>
<name>A0A218P3P8_THECE</name>
<dbReference type="AlphaFoldDB" id="A0A218P3P8"/>
<dbReference type="InterPro" id="IPR007161">
    <property type="entry name" value="DUF364"/>
</dbReference>
<dbReference type="EMBL" id="CP014854">
    <property type="protein sequence ID" value="ASI99550.1"/>
    <property type="molecule type" value="Genomic_DNA"/>
</dbReference>
<dbReference type="GeneID" id="33324746"/>
<protein>
    <recommendedName>
        <fullName evidence="5">Heavy-metal chelation domain-containing protein</fullName>
    </recommendedName>
</protein>
<sequence length="249" mass="27149">MLLGDIKRRALELMDSMDEEFGLIDFSFALPYTYVLIEGERGRSLGVAMTLPEEVGRYRTSIREPSLEGFIERADSLNVIERTLGVAAINALSQYVMDVSDAPDTDVVELIGSDIERVAVIGNMPPVVSALRGMDLEVLVFERNPKLWDRETLSDALEYPLLPGVDAVVASGSAIINGTLDMIVDRAKKARLLVLTGPTAQLMPDFLRGTGVTHLASMSVVDVDSALVRLKLGSFKGFEAGSKKYVLEV</sequence>
<feature type="domain" description="DUF4213" evidence="2">
    <location>
        <begin position="13"/>
        <end position="93"/>
    </location>
</feature>
<organism evidence="3 4">
    <name type="scientific">Thermococcus celer Vu 13 = JCM 8558</name>
    <dbReference type="NCBI Taxonomy" id="1293037"/>
    <lineage>
        <taxon>Archaea</taxon>
        <taxon>Methanobacteriati</taxon>
        <taxon>Methanobacteriota</taxon>
        <taxon>Thermococci</taxon>
        <taxon>Thermococcales</taxon>
        <taxon>Thermococcaceae</taxon>
        <taxon>Thermococcus</taxon>
    </lineage>
</organism>
<dbReference type="Gene3D" id="3.40.50.11590">
    <property type="match status" value="1"/>
</dbReference>
<gene>
    <name evidence="3" type="ORF">A3L02_08250</name>
</gene>
<feature type="domain" description="Putative heavy-metal chelation" evidence="1">
    <location>
        <begin position="115"/>
        <end position="243"/>
    </location>
</feature>
<dbReference type="Pfam" id="PF04016">
    <property type="entry name" value="DUF364"/>
    <property type="match status" value="1"/>
</dbReference>
<dbReference type="KEGG" id="tce:A3L02_08250"/>
<dbReference type="Proteomes" id="UP000197156">
    <property type="component" value="Chromosome"/>
</dbReference>
<accession>A0A218P3P8</accession>
<dbReference type="InterPro" id="IPR025251">
    <property type="entry name" value="DUF4213"/>
</dbReference>
<evidence type="ECO:0000259" key="1">
    <source>
        <dbReference type="Pfam" id="PF04016"/>
    </source>
</evidence>
<dbReference type="OrthoDB" id="40399at2157"/>
<keyword evidence="4" id="KW-1185">Reference proteome</keyword>
<dbReference type="RefSeq" id="WP_088863470.1">
    <property type="nucleotide sequence ID" value="NZ_CP014854.1"/>
</dbReference>
<dbReference type="Gene3D" id="3.30.390.100">
    <property type="match status" value="1"/>
</dbReference>